<dbReference type="PANTHER" id="PTHR13333:SF5">
    <property type="entry name" value="M-AAA PROTEASE-INTERACTING PROTEIN 1, MITOCHONDRIAL"/>
    <property type="match status" value="1"/>
</dbReference>
<protein>
    <recommendedName>
        <fullName evidence="2">Tim44-like domain-containing protein</fullName>
    </recommendedName>
</protein>
<dbReference type="GO" id="GO:0005743">
    <property type="term" value="C:mitochondrial inner membrane"/>
    <property type="evidence" value="ECO:0007669"/>
    <property type="project" value="TreeGrafter"/>
</dbReference>
<dbReference type="EMBL" id="GEDC01031289">
    <property type="protein sequence ID" value="JAS06009.1"/>
    <property type="molecule type" value="Transcribed_RNA"/>
</dbReference>
<evidence type="ECO:0008006" key="2">
    <source>
        <dbReference type="Google" id="ProtNLM"/>
    </source>
</evidence>
<dbReference type="SUPFAM" id="SSF54427">
    <property type="entry name" value="NTF2-like"/>
    <property type="match status" value="1"/>
</dbReference>
<proteinExistence type="predicted"/>
<organism evidence="1">
    <name type="scientific">Clastoptera arizonana</name>
    <name type="common">Arizona spittle bug</name>
    <dbReference type="NCBI Taxonomy" id="38151"/>
    <lineage>
        <taxon>Eukaryota</taxon>
        <taxon>Metazoa</taxon>
        <taxon>Ecdysozoa</taxon>
        <taxon>Arthropoda</taxon>
        <taxon>Hexapoda</taxon>
        <taxon>Insecta</taxon>
        <taxon>Pterygota</taxon>
        <taxon>Neoptera</taxon>
        <taxon>Paraneoptera</taxon>
        <taxon>Hemiptera</taxon>
        <taxon>Auchenorrhyncha</taxon>
        <taxon>Cercopoidea</taxon>
        <taxon>Clastopteridae</taxon>
        <taxon>Clastoptera</taxon>
    </lineage>
</organism>
<dbReference type="GO" id="GO:0043022">
    <property type="term" value="F:ribosome binding"/>
    <property type="evidence" value="ECO:0007669"/>
    <property type="project" value="TreeGrafter"/>
</dbReference>
<dbReference type="GO" id="GO:0032979">
    <property type="term" value="P:protein insertion into mitochondrial inner membrane from matrix"/>
    <property type="evidence" value="ECO:0007669"/>
    <property type="project" value="TreeGrafter"/>
</dbReference>
<accession>A0A1B6BYB6</accession>
<name>A0A1B6BYB6_9HEMI</name>
<sequence length="250" mass="29185">MLFTNKSHKITQVLPFLRSFVPHNFSNNPRYQCLIRERIHSHPFCTENKQNKTNLPKLSDFPEVTWPSVFKTIRNWVLANFIIMRYFDSDFNLPDFVNGSKKAVEVVSDLISRGELNSLDGYVSPEVIAQIKTRLNSFSLKQRQDLSLSAEDMYFCFPYEVGVMFPNEDKDEGENQSRFVEITMVYHALSGLEELKKQGITPPLNMGVLPEYRDKIYICNYRFIREFTKGVQGDWTINAINHFRPADHID</sequence>
<gene>
    <name evidence="1" type="ORF">g.12921</name>
</gene>
<dbReference type="InterPro" id="IPR032710">
    <property type="entry name" value="NTF2-like_dom_sf"/>
</dbReference>
<dbReference type="Gene3D" id="3.10.450.240">
    <property type="match status" value="1"/>
</dbReference>
<reference evidence="1" key="1">
    <citation type="submission" date="2015-12" db="EMBL/GenBank/DDBJ databases">
        <title>De novo transcriptome assembly of four potential Pierce s Disease insect vectors from Arizona vineyards.</title>
        <authorList>
            <person name="Tassone E.E."/>
        </authorList>
    </citation>
    <scope>NUCLEOTIDE SEQUENCE</scope>
</reference>
<evidence type="ECO:0000313" key="1">
    <source>
        <dbReference type="EMBL" id="JAS06009.1"/>
    </source>
</evidence>
<dbReference type="AlphaFoldDB" id="A0A1B6BYB6"/>
<dbReference type="PANTHER" id="PTHR13333">
    <property type="entry name" value="M-AAA PROTEASE-INTERACTING PROTEIN 1, MITOCHONDRIAL"/>
    <property type="match status" value="1"/>
</dbReference>